<sequence>MSLPRLELGALSYHAAKWPLPGKLLLGCVLAGAVLAVGEWMLLSPARARLHQAQTQEGILRQQLAQQSAVAASRDVRARQLQAMQADADALLRLLPGGSEMPGLLEDIARLALANGVLVERVAPQEEQPAPLYTARPVQIGVTGAYHDLAMFMSAVEGLSRLTTVHEMDVQREGRLLRLDLLVKTYRRDQAAVGAPVRERPLPQGASFVYQGAGLRDPFQPSTLQVEHRPGRRAPAPDLERPRGPLEREALERFQMVGTLARGAQTFALLRVATDVYRLALGDYLGPDHGRVTAIHDSHIEVVELFPDKQGAWLERPRTLVLNVNS</sequence>
<dbReference type="InterPro" id="IPR014717">
    <property type="entry name" value="Transl_elong_EF1B/ribsomal_bS6"/>
</dbReference>
<evidence type="ECO:0000313" key="3">
    <source>
        <dbReference type="Proteomes" id="UP001164116"/>
    </source>
</evidence>
<evidence type="ECO:0000256" key="1">
    <source>
        <dbReference type="SAM" id="MobiDB-lite"/>
    </source>
</evidence>
<dbReference type="Pfam" id="PF04350">
    <property type="entry name" value="PilO"/>
    <property type="match status" value="1"/>
</dbReference>
<gene>
    <name evidence="2" type="ORF">OSC50_22655</name>
</gene>
<protein>
    <submittedName>
        <fullName evidence="2">Pilus assembly protein PilP</fullName>
    </submittedName>
</protein>
<feature type="region of interest" description="Disordered" evidence="1">
    <location>
        <begin position="220"/>
        <end position="243"/>
    </location>
</feature>
<dbReference type="Gene3D" id="2.30.30.830">
    <property type="match status" value="1"/>
</dbReference>
<keyword evidence="3" id="KW-1185">Reference proteome</keyword>
<name>A0ABY6QFN6_9PSED</name>
<dbReference type="Gene3D" id="3.30.70.60">
    <property type="match status" value="1"/>
</dbReference>
<dbReference type="InterPro" id="IPR007445">
    <property type="entry name" value="PilO"/>
</dbReference>
<dbReference type="Proteomes" id="UP001164116">
    <property type="component" value="Chromosome"/>
</dbReference>
<dbReference type="PANTHER" id="PTHR39555">
    <property type="entry name" value="FIMBRIAL ASSEMBLY PROTEIN PILO-LIKE PROTEIN-RELATED"/>
    <property type="match status" value="1"/>
</dbReference>
<reference evidence="2" key="1">
    <citation type="submission" date="2022-11" db="EMBL/GenBank/DDBJ databases">
        <title>Taxonomic description of a new Pseudomonas species.</title>
        <authorList>
            <person name="Tambong J.T."/>
        </authorList>
    </citation>
    <scope>NUCLEOTIDE SEQUENCE</scope>
    <source>
        <strain evidence="2">S1Bt42</strain>
    </source>
</reference>
<dbReference type="EMBL" id="CP112866">
    <property type="protein sequence ID" value="UZW18150.1"/>
    <property type="molecule type" value="Genomic_DNA"/>
</dbReference>
<dbReference type="PANTHER" id="PTHR39555:SF1">
    <property type="entry name" value="TYPE IV PILUS INNER MEMBRANE COMPONENT PILO"/>
    <property type="match status" value="1"/>
</dbReference>
<dbReference type="RefSeq" id="WP_266245551.1">
    <property type="nucleotide sequence ID" value="NZ_CP112866.1"/>
</dbReference>
<dbReference type="InterPro" id="IPR007446">
    <property type="entry name" value="PilP"/>
</dbReference>
<organism evidence="2 3">
    <name type="scientific">Pseudomonas quebecensis</name>
    <dbReference type="NCBI Taxonomy" id="2995174"/>
    <lineage>
        <taxon>Bacteria</taxon>
        <taxon>Pseudomonadati</taxon>
        <taxon>Pseudomonadota</taxon>
        <taxon>Gammaproteobacteria</taxon>
        <taxon>Pseudomonadales</taxon>
        <taxon>Pseudomonadaceae</taxon>
        <taxon>Pseudomonas</taxon>
    </lineage>
</organism>
<evidence type="ECO:0000313" key="2">
    <source>
        <dbReference type="EMBL" id="UZW18150.1"/>
    </source>
</evidence>
<proteinExistence type="predicted"/>
<accession>A0ABY6QFN6</accession>
<dbReference type="Pfam" id="PF04351">
    <property type="entry name" value="PilP"/>
    <property type="match status" value="1"/>
</dbReference>